<sequence>MKRQPSKTGHSLSARNRSENLLSGHYYGVYLNKTSPDVFEKKFERVIQKNGYVKLKKK</sequence>
<gene>
    <name evidence="1" type="ORF">SAMN05216490_4726</name>
</gene>
<name>A0A1H2C844_MUCMA</name>
<accession>A0A1H2C844</accession>
<protein>
    <submittedName>
        <fullName evidence="1">Uncharacterized protein</fullName>
    </submittedName>
</protein>
<dbReference type="EMBL" id="LT629740">
    <property type="protein sequence ID" value="SDT66715.1"/>
    <property type="molecule type" value="Genomic_DNA"/>
</dbReference>
<evidence type="ECO:0000313" key="2">
    <source>
        <dbReference type="Proteomes" id="UP000199679"/>
    </source>
</evidence>
<evidence type="ECO:0000313" key="1">
    <source>
        <dbReference type="EMBL" id="SDT66715.1"/>
    </source>
</evidence>
<reference evidence="1 2" key="1">
    <citation type="submission" date="2016-10" db="EMBL/GenBank/DDBJ databases">
        <authorList>
            <person name="de Groot N.N."/>
        </authorList>
    </citation>
    <scope>NUCLEOTIDE SEQUENCE [LARGE SCALE GENOMIC DNA]</scope>
    <source>
        <strain evidence="1 2">MP1X4</strain>
    </source>
</reference>
<dbReference type="AlphaFoldDB" id="A0A1H2C844"/>
<keyword evidence="2" id="KW-1185">Reference proteome</keyword>
<organism evidence="1 2">
    <name type="scientific">Mucilaginibacter mallensis</name>
    <dbReference type="NCBI Taxonomy" id="652787"/>
    <lineage>
        <taxon>Bacteria</taxon>
        <taxon>Pseudomonadati</taxon>
        <taxon>Bacteroidota</taxon>
        <taxon>Sphingobacteriia</taxon>
        <taxon>Sphingobacteriales</taxon>
        <taxon>Sphingobacteriaceae</taxon>
        <taxon>Mucilaginibacter</taxon>
    </lineage>
</organism>
<dbReference type="STRING" id="652787.SAMN05216490_4726"/>
<proteinExistence type="predicted"/>
<dbReference type="Proteomes" id="UP000199679">
    <property type="component" value="Chromosome I"/>
</dbReference>